<name>A0ABS8S842_DATST</name>
<sequence>MAVELMMDYRNTRNNTNCINCDQIEEKQLFKRLLLGQLEKNKSPMEISGVEMVADAAVTKSSRRETESKQHSSSSAFQIANLSSQVSNSAGKPPLSSSSLKRKCSLSENAASGKCSGSSGRCHCSKRRKLS</sequence>
<dbReference type="EMBL" id="JACEIK010000325">
    <property type="protein sequence ID" value="MCD7455002.1"/>
    <property type="molecule type" value="Genomic_DNA"/>
</dbReference>
<evidence type="ECO:0000259" key="2">
    <source>
        <dbReference type="Pfam" id="PF10533"/>
    </source>
</evidence>
<feature type="region of interest" description="Disordered" evidence="1">
    <location>
        <begin position="108"/>
        <end position="131"/>
    </location>
</feature>
<protein>
    <submittedName>
        <fullName evidence="3">Transcription factor</fullName>
    </submittedName>
</protein>
<reference evidence="3 4" key="1">
    <citation type="journal article" date="2021" name="BMC Genomics">
        <title>Datura genome reveals duplications of psychoactive alkaloid biosynthetic genes and high mutation rate following tissue culture.</title>
        <authorList>
            <person name="Rajewski A."/>
            <person name="Carter-House D."/>
            <person name="Stajich J."/>
            <person name="Litt A."/>
        </authorList>
    </citation>
    <scope>NUCLEOTIDE SEQUENCE [LARGE SCALE GENOMIC DNA]</scope>
    <source>
        <strain evidence="3">AR-01</strain>
    </source>
</reference>
<feature type="domain" description="Zn-cluster" evidence="2">
    <location>
        <begin position="101"/>
        <end position="130"/>
    </location>
</feature>
<dbReference type="InterPro" id="IPR018872">
    <property type="entry name" value="Zn-cluster-dom"/>
</dbReference>
<organism evidence="3 4">
    <name type="scientific">Datura stramonium</name>
    <name type="common">Jimsonweed</name>
    <name type="synonym">Common thornapple</name>
    <dbReference type="NCBI Taxonomy" id="4076"/>
    <lineage>
        <taxon>Eukaryota</taxon>
        <taxon>Viridiplantae</taxon>
        <taxon>Streptophyta</taxon>
        <taxon>Embryophyta</taxon>
        <taxon>Tracheophyta</taxon>
        <taxon>Spermatophyta</taxon>
        <taxon>Magnoliopsida</taxon>
        <taxon>eudicotyledons</taxon>
        <taxon>Gunneridae</taxon>
        <taxon>Pentapetalae</taxon>
        <taxon>asterids</taxon>
        <taxon>lamiids</taxon>
        <taxon>Solanales</taxon>
        <taxon>Solanaceae</taxon>
        <taxon>Solanoideae</taxon>
        <taxon>Datureae</taxon>
        <taxon>Datura</taxon>
    </lineage>
</organism>
<evidence type="ECO:0000313" key="3">
    <source>
        <dbReference type="EMBL" id="MCD7455002.1"/>
    </source>
</evidence>
<proteinExistence type="predicted"/>
<dbReference type="Proteomes" id="UP000823775">
    <property type="component" value="Unassembled WGS sequence"/>
</dbReference>
<feature type="region of interest" description="Disordered" evidence="1">
    <location>
        <begin position="58"/>
        <end position="79"/>
    </location>
</feature>
<keyword evidence="4" id="KW-1185">Reference proteome</keyword>
<evidence type="ECO:0000256" key="1">
    <source>
        <dbReference type="SAM" id="MobiDB-lite"/>
    </source>
</evidence>
<evidence type="ECO:0000313" key="4">
    <source>
        <dbReference type="Proteomes" id="UP000823775"/>
    </source>
</evidence>
<dbReference type="Pfam" id="PF10533">
    <property type="entry name" value="Plant_zn_clust"/>
    <property type="match status" value="1"/>
</dbReference>
<comment type="caution">
    <text evidence="3">The sequence shown here is derived from an EMBL/GenBank/DDBJ whole genome shotgun (WGS) entry which is preliminary data.</text>
</comment>
<accession>A0ABS8S842</accession>
<gene>
    <name evidence="3" type="primary">WRKY15_2</name>
    <name evidence="3" type="ORF">HAX54_026730</name>
</gene>